<comment type="similarity">
    <text evidence="10">Belongs to the polygalacturonase-inhibiting protein family.</text>
</comment>
<keyword evidence="8" id="KW-0472">Membrane</keyword>
<dbReference type="Proteomes" id="UP000222542">
    <property type="component" value="Unassembled WGS sequence"/>
</dbReference>
<dbReference type="InterPro" id="IPR032675">
    <property type="entry name" value="LRR_dom_sf"/>
</dbReference>
<protein>
    <recommendedName>
        <fullName evidence="11">Leucine-rich repeat-containing N-terminal plant-type domain-containing protein</fullName>
    </recommendedName>
</protein>
<keyword evidence="7" id="KW-1133">Transmembrane helix</keyword>
<keyword evidence="4" id="KW-0812">Transmembrane</keyword>
<comment type="subcellular location">
    <subcellularLocation>
        <location evidence="1">Cell envelope</location>
    </subcellularLocation>
    <subcellularLocation>
        <location evidence="2">Membrane</location>
    </subcellularLocation>
</comment>
<evidence type="ECO:0000256" key="10">
    <source>
        <dbReference type="ARBA" id="ARBA00038043"/>
    </source>
</evidence>
<keyword evidence="6" id="KW-0677">Repeat</keyword>
<evidence type="ECO:0000313" key="13">
    <source>
        <dbReference type="Proteomes" id="UP000222542"/>
    </source>
</evidence>
<comment type="caution">
    <text evidence="12">The sequence shown here is derived from an EMBL/GenBank/DDBJ whole genome shotgun (WGS) entry which is preliminary data.</text>
</comment>
<evidence type="ECO:0000256" key="9">
    <source>
        <dbReference type="ARBA" id="ARBA00023180"/>
    </source>
</evidence>
<organism evidence="12 13">
    <name type="scientific">Capsicum annuum</name>
    <name type="common">Capsicum pepper</name>
    <dbReference type="NCBI Taxonomy" id="4072"/>
    <lineage>
        <taxon>Eukaryota</taxon>
        <taxon>Viridiplantae</taxon>
        <taxon>Streptophyta</taxon>
        <taxon>Embryophyta</taxon>
        <taxon>Tracheophyta</taxon>
        <taxon>Spermatophyta</taxon>
        <taxon>Magnoliopsida</taxon>
        <taxon>eudicotyledons</taxon>
        <taxon>Gunneridae</taxon>
        <taxon>Pentapetalae</taxon>
        <taxon>asterids</taxon>
        <taxon>lamiids</taxon>
        <taxon>Solanales</taxon>
        <taxon>Solanaceae</taxon>
        <taxon>Solanoideae</taxon>
        <taxon>Capsiceae</taxon>
        <taxon>Capsicum</taxon>
    </lineage>
</organism>
<sequence length="505" mass="55793">MKGNWCWRESISLEFFSALSNETDQEALLALQNLITSPNNFLANNWTKTTSFCSWFGVTCSLKRPRVVALALPNLQLQGTISPSLANLSFLREPNLKNNLFHGGIPYGLGHLPRLRVIDIQNNQLKGNIPTSVFQHRRVQKISLAFNEFSGEMWKGPRYVPELKILSLRNNSLKGIIPPSVGNATKLMNFGLTGNRISGNLPNKFGNMSQLAFLSLIDNQLTGSIPAALFNISSLVGMSVSLNSLSGPLLLDEGNIVSNLETYSSNSRSYFNISSLKYIGFNLNNLSGRIPTTTGFHLPNLISLVLGGNQLEGEIPLFITNASNLKILDLAGNFLTGTIPTNLGNLHELQRLLLHSNQLTNEPTEHELRLFNSLVDCRMLRYLQVGSNPLNGVLPNSIGNVSSTIEILYIGDTHLNGLIPQRFLGKFVGVEDHIEGQVYATMDKKMYEHTIVHCSKDIEEVEWDFLDFGEKNLVASGYVDLICMLRIEADSTGGLDLSNFDLALA</sequence>
<name>A0A2G2ZFD5_CAPAN</name>
<evidence type="ECO:0000256" key="5">
    <source>
        <dbReference type="ARBA" id="ARBA00022729"/>
    </source>
</evidence>
<evidence type="ECO:0000256" key="6">
    <source>
        <dbReference type="ARBA" id="ARBA00022737"/>
    </source>
</evidence>
<dbReference type="EMBL" id="AYRZ02000005">
    <property type="protein sequence ID" value="PHT80709.1"/>
    <property type="molecule type" value="Genomic_DNA"/>
</dbReference>
<dbReference type="FunFam" id="3.80.10.10:FF:000400">
    <property type="entry name" value="Nuclear pore complex protein NUP107"/>
    <property type="match status" value="1"/>
</dbReference>
<dbReference type="Gramene" id="PHT80709">
    <property type="protein sequence ID" value="PHT80709"/>
    <property type="gene ID" value="T459_13724"/>
</dbReference>
<dbReference type="SMART" id="SM00369">
    <property type="entry name" value="LRR_TYP"/>
    <property type="match status" value="5"/>
</dbReference>
<keyword evidence="9" id="KW-0325">Glycoprotein</keyword>
<dbReference type="GO" id="GO:0016020">
    <property type="term" value="C:membrane"/>
    <property type="evidence" value="ECO:0007669"/>
    <property type="project" value="UniProtKB-SubCell"/>
</dbReference>
<dbReference type="InterPro" id="IPR003591">
    <property type="entry name" value="Leu-rich_rpt_typical-subtyp"/>
</dbReference>
<dbReference type="Gene3D" id="3.80.10.10">
    <property type="entry name" value="Ribonuclease Inhibitor"/>
    <property type="match status" value="3"/>
</dbReference>
<keyword evidence="13" id="KW-1185">Reference proteome</keyword>
<dbReference type="Pfam" id="PF00560">
    <property type="entry name" value="LRR_1"/>
    <property type="match status" value="4"/>
</dbReference>
<evidence type="ECO:0000259" key="11">
    <source>
        <dbReference type="Pfam" id="PF08263"/>
    </source>
</evidence>
<evidence type="ECO:0000256" key="3">
    <source>
        <dbReference type="ARBA" id="ARBA00022614"/>
    </source>
</evidence>
<evidence type="ECO:0000256" key="4">
    <source>
        <dbReference type="ARBA" id="ARBA00022692"/>
    </source>
</evidence>
<reference evidence="12 13" key="2">
    <citation type="journal article" date="2017" name="Genome Biol.">
        <title>New reference genome sequences of hot pepper reveal the massive evolution of plant disease-resistance genes by retroduplication.</title>
        <authorList>
            <person name="Kim S."/>
            <person name="Park J."/>
            <person name="Yeom S.I."/>
            <person name="Kim Y.M."/>
            <person name="Seo E."/>
            <person name="Kim K.T."/>
            <person name="Kim M.S."/>
            <person name="Lee J.M."/>
            <person name="Cheong K."/>
            <person name="Shin H.S."/>
            <person name="Kim S.B."/>
            <person name="Han K."/>
            <person name="Lee J."/>
            <person name="Park M."/>
            <person name="Lee H.A."/>
            <person name="Lee H.Y."/>
            <person name="Lee Y."/>
            <person name="Oh S."/>
            <person name="Lee J.H."/>
            <person name="Choi E."/>
            <person name="Choi E."/>
            <person name="Lee S.E."/>
            <person name="Jeon J."/>
            <person name="Kim H."/>
            <person name="Choi G."/>
            <person name="Song H."/>
            <person name="Lee J."/>
            <person name="Lee S.C."/>
            <person name="Kwon J.K."/>
            <person name="Lee H.Y."/>
            <person name="Koo N."/>
            <person name="Hong Y."/>
            <person name="Kim R.W."/>
            <person name="Kang W.H."/>
            <person name="Huh J.H."/>
            <person name="Kang B.C."/>
            <person name="Yang T.J."/>
            <person name="Lee Y.H."/>
            <person name="Bennetzen J.L."/>
            <person name="Choi D."/>
        </authorList>
    </citation>
    <scope>NUCLEOTIDE SEQUENCE [LARGE SCALE GENOMIC DNA]</scope>
    <source>
        <strain evidence="13">cv. CM334</strain>
    </source>
</reference>
<accession>A0A2G2ZFD5</accession>
<dbReference type="SUPFAM" id="SSF52058">
    <property type="entry name" value="L domain-like"/>
    <property type="match status" value="2"/>
</dbReference>
<dbReference type="Pfam" id="PF08263">
    <property type="entry name" value="LRRNT_2"/>
    <property type="match status" value="1"/>
</dbReference>
<proteinExistence type="inferred from homology"/>
<keyword evidence="5" id="KW-0732">Signal</keyword>
<dbReference type="GO" id="GO:0050832">
    <property type="term" value="P:defense response to fungus"/>
    <property type="evidence" value="ECO:0007669"/>
    <property type="project" value="UniProtKB-ARBA"/>
</dbReference>
<feature type="domain" description="Leucine-rich repeat-containing N-terminal plant-type" evidence="11">
    <location>
        <begin position="22"/>
        <end position="61"/>
    </location>
</feature>
<dbReference type="FunFam" id="3.80.10.10:FF:000041">
    <property type="entry name" value="LRR receptor-like serine/threonine-protein kinase ERECTA"/>
    <property type="match status" value="2"/>
</dbReference>
<evidence type="ECO:0000256" key="1">
    <source>
        <dbReference type="ARBA" id="ARBA00004196"/>
    </source>
</evidence>
<dbReference type="InterPro" id="IPR013210">
    <property type="entry name" value="LRR_N_plant-typ"/>
</dbReference>
<evidence type="ECO:0000313" key="12">
    <source>
        <dbReference type="EMBL" id="PHT80709.1"/>
    </source>
</evidence>
<dbReference type="PANTHER" id="PTHR48059">
    <property type="entry name" value="POLYGALACTURONASE INHIBITOR 1"/>
    <property type="match status" value="1"/>
</dbReference>
<evidence type="ECO:0000256" key="2">
    <source>
        <dbReference type="ARBA" id="ARBA00004370"/>
    </source>
</evidence>
<reference evidence="12 13" key="1">
    <citation type="journal article" date="2014" name="Nat. Genet.">
        <title>Genome sequence of the hot pepper provides insights into the evolution of pungency in Capsicum species.</title>
        <authorList>
            <person name="Kim S."/>
            <person name="Park M."/>
            <person name="Yeom S.I."/>
            <person name="Kim Y.M."/>
            <person name="Lee J.M."/>
            <person name="Lee H.A."/>
            <person name="Seo E."/>
            <person name="Choi J."/>
            <person name="Cheong K."/>
            <person name="Kim K.T."/>
            <person name="Jung K."/>
            <person name="Lee G.W."/>
            <person name="Oh S.K."/>
            <person name="Bae C."/>
            <person name="Kim S.B."/>
            <person name="Lee H.Y."/>
            <person name="Kim S.Y."/>
            <person name="Kim M.S."/>
            <person name="Kang B.C."/>
            <person name="Jo Y.D."/>
            <person name="Yang H.B."/>
            <person name="Jeong H.J."/>
            <person name="Kang W.H."/>
            <person name="Kwon J.K."/>
            <person name="Shin C."/>
            <person name="Lim J.Y."/>
            <person name="Park J.H."/>
            <person name="Huh J.H."/>
            <person name="Kim J.S."/>
            <person name="Kim B.D."/>
            <person name="Cohen O."/>
            <person name="Paran I."/>
            <person name="Suh M.C."/>
            <person name="Lee S.B."/>
            <person name="Kim Y.K."/>
            <person name="Shin Y."/>
            <person name="Noh S.J."/>
            <person name="Park J."/>
            <person name="Seo Y.S."/>
            <person name="Kwon S.Y."/>
            <person name="Kim H.A."/>
            <person name="Park J.M."/>
            <person name="Kim H.J."/>
            <person name="Choi S.B."/>
            <person name="Bosland P.W."/>
            <person name="Reeves G."/>
            <person name="Jo S.H."/>
            <person name="Lee B.W."/>
            <person name="Cho H.T."/>
            <person name="Choi H.S."/>
            <person name="Lee M.S."/>
            <person name="Yu Y."/>
            <person name="Do Choi Y."/>
            <person name="Park B.S."/>
            <person name="van Deynze A."/>
            <person name="Ashrafi H."/>
            <person name="Hill T."/>
            <person name="Kim W.T."/>
            <person name="Pai H.S."/>
            <person name="Ahn H.K."/>
            <person name="Yeam I."/>
            <person name="Giovannoni J.J."/>
            <person name="Rose J.K."/>
            <person name="Sorensen I."/>
            <person name="Lee S.J."/>
            <person name="Kim R.W."/>
            <person name="Choi I.Y."/>
            <person name="Choi B.S."/>
            <person name="Lim J.S."/>
            <person name="Lee Y.H."/>
            <person name="Choi D."/>
        </authorList>
    </citation>
    <scope>NUCLEOTIDE SEQUENCE [LARGE SCALE GENOMIC DNA]</scope>
    <source>
        <strain evidence="13">cv. CM334</strain>
    </source>
</reference>
<dbReference type="InterPro" id="IPR051848">
    <property type="entry name" value="PGIP"/>
</dbReference>
<dbReference type="PANTHER" id="PTHR48059:SF30">
    <property type="entry name" value="OS06G0587000 PROTEIN"/>
    <property type="match status" value="1"/>
</dbReference>
<gene>
    <name evidence="12" type="ORF">T459_13724</name>
</gene>
<evidence type="ECO:0000256" key="7">
    <source>
        <dbReference type="ARBA" id="ARBA00022989"/>
    </source>
</evidence>
<keyword evidence="3" id="KW-0433">Leucine-rich repeat</keyword>
<dbReference type="AlphaFoldDB" id="A0A2G2ZFD5"/>
<dbReference type="InterPro" id="IPR001611">
    <property type="entry name" value="Leu-rich_rpt"/>
</dbReference>
<evidence type="ECO:0000256" key="8">
    <source>
        <dbReference type="ARBA" id="ARBA00023136"/>
    </source>
</evidence>